<keyword evidence="1" id="KW-1133">Transmembrane helix</keyword>
<dbReference type="KEGG" id="swf:E3E12_08730"/>
<reference evidence="2 3" key="1">
    <citation type="submission" date="2019-03" db="EMBL/GenBank/DDBJ databases">
        <title>The complete genome sequence of Swingsia_sp. F3b2 LMG30590(T).</title>
        <authorList>
            <person name="Chua K.-O."/>
            <person name="Chan K.-G."/>
            <person name="See-Too W.-S."/>
        </authorList>
    </citation>
    <scope>NUCLEOTIDE SEQUENCE [LARGE SCALE GENOMIC DNA]</scope>
    <source>
        <strain evidence="2 3">F3b2</strain>
    </source>
</reference>
<dbReference type="AlphaFoldDB" id="A0A5B9M8P9"/>
<evidence type="ECO:0000256" key="1">
    <source>
        <dbReference type="SAM" id="Phobius"/>
    </source>
</evidence>
<name>A0A5B9M8P9_9PROT</name>
<keyword evidence="1" id="KW-0472">Membrane</keyword>
<keyword evidence="3" id="KW-1185">Reference proteome</keyword>
<feature type="transmembrane region" description="Helical" evidence="1">
    <location>
        <begin position="6"/>
        <end position="29"/>
    </location>
</feature>
<protein>
    <submittedName>
        <fullName evidence="2">Uncharacterized protein</fullName>
    </submittedName>
</protein>
<feature type="transmembrane region" description="Helical" evidence="1">
    <location>
        <begin position="76"/>
        <end position="98"/>
    </location>
</feature>
<accession>A0A5B9M8P9</accession>
<dbReference type="RefSeq" id="WP_149498233.1">
    <property type="nucleotide sequence ID" value="NZ_CP038231.1"/>
</dbReference>
<keyword evidence="1" id="KW-0812">Transmembrane</keyword>
<evidence type="ECO:0000313" key="3">
    <source>
        <dbReference type="Proteomes" id="UP000318709"/>
    </source>
</evidence>
<feature type="transmembrane region" description="Helical" evidence="1">
    <location>
        <begin position="36"/>
        <end position="56"/>
    </location>
</feature>
<organism evidence="2 3">
    <name type="scientific">Formicincola oecophyllae</name>
    <dbReference type="NCBI Taxonomy" id="2558361"/>
    <lineage>
        <taxon>Bacteria</taxon>
        <taxon>Pseudomonadati</taxon>
        <taxon>Pseudomonadota</taxon>
        <taxon>Alphaproteobacteria</taxon>
        <taxon>Acetobacterales</taxon>
        <taxon>Acetobacteraceae</taxon>
        <taxon>Formicincola</taxon>
    </lineage>
</organism>
<gene>
    <name evidence="2" type="ORF">E3E12_08730</name>
</gene>
<dbReference type="Proteomes" id="UP000318709">
    <property type="component" value="Chromosome"/>
</dbReference>
<sequence length="107" mass="12162">MNPDALHWLGLAFFILGHGLLGWAGWLAAQRKGRHSWGWALVCGVFAPSLLLLELLPPRPGSQRVEERQISPYHPHISMTWVEIMAMVVLAMSLTFTFKHWQAILYS</sequence>
<evidence type="ECO:0000313" key="2">
    <source>
        <dbReference type="EMBL" id="QEF95965.1"/>
    </source>
</evidence>
<dbReference type="EMBL" id="CP038231">
    <property type="protein sequence ID" value="QEF95965.1"/>
    <property type="molecule type" value="Genomic_DNA"/>
</dbReference>
<proteinExistence type="predicted"/>